<dbReference type="PANTHER" id="PTHR36440">
    <property type="entry name" value="PUTATIVE (AFU_ORTHOLOGUE AFUA_8G07350)-RELATED"/>
    <property type="match status" value="1"/>
</dbReference>
<name>A0ABW8MXS1_9BURK</name>
<sequence length="164" mass="17721">MLQQPAVHNRQSPTYVFMGVTMKILLSSEQTGGQFSLIEGVMPPGGDGGLHVHSHEDESMVLLEGQLEVTIGEKVFELFAGESYFAPRDVPQRLRNRGTIPARAMLVTTPGGFDNFIAKAGVPLSDAVLSASLTPPEPHQLARLFELAEEFGIKILVPPEAQGD</sequence>
<evidence type="ECO:0000313" key="3">
    <source>
        <dbReference type="Proteomes" id="UP001620514"/>
    </source>
</evidence>
<dbReference type="SUPFAM" id="SSF51182">
    <property type="entry name" value="RmlC-like cupins"/>
    <property type="match status" value="1"/>
</dbReference>
<protein>
    <submittedName>
        <fullName evidence="2">Mannose-6-phosphate isomerase-like protein (Cupin superfamily)</fullName>
    </submittedName>
</protein>
<dbReference type="InterPro" id="IPR053146">
    <property type="entry name" value="QDO-like"/>
</dbReference>
<proteinExistence type="predicted"/>
<dbReference type="InterPro" id="IPR011051">
    <property type="entry name" value="RmlC_Cupin_sf"/>
</dbReference>
<dbReference type="InterPro" id="IPR013096">
    <property type="entry name" value="Cupin_2"/>
</dbReference>
<dbReference type="Pfam" id="PF07883">
    <property type="entry name" value="Cupin_2"/>
    <property type="match status" value="1"/>
</dbReference>
<feature type="domain" description="Cupin type-2" evidence="1">
    <location>
        <begin position="41"/>
        <end position="107"/>
    </location>
</feature>
<dbReference type="Gene3D" id="2.60.120.10">
    <property type="entry name" value="Jelly Rolls"/>
    <property type="match status" value="1"/>
</dbReference>
<gene>
    <name evidence="2" type="ORF">ABH943_008583</name>
</gene>
<evidence type="ECO:0000259" key="1">
    <source>
        <dbReference type="Pfam" id="PF07883"/>
    </source>
</evidence>
<evidence type="ECO:0000313" key="2">
    <source>
        <dbReference type="EMBL" id="MFK4448539.1"/>
    </source>
</evidence>
<keyword evidence="3" id="KW-1185">Reference proteome</keyword>
<dbReference type="InterPro" id="IPR014710">
    <property type="entry name" value="RmlC-like_jellyroll"/>
</dbReference>
<reference evidence="2 3" key="1">
    <citation type="submission" date="2024-11" db="EMBL/GenBank/DDBJ databases">
        <title>Using genomics to understand microbial adaptation to soil warming.</title>
        <authorList>
            <person name="Deangelis K.M. PhD."/>
        </authorList>
    </citation>
    <scope>NUCLEOTIDE SEQUENCE [LARGE SCALE GENOMIC DNA]</scope>
    <source>
        <strain evidence="2 3">GAS97</strain>
    </source>
</reference>
<dbReference type="RefSeq" id="WP_404614918.1">
    <property type="nucleotide sequence ID" value="NZ_JBIYDN010000053.1"/>
</dbReference>
<dbReference type="EMBL" id="JBIYDN010000053">
    <property type="protein sequence ID" value="MFK4448539.1"/>
    <property type="molecule type" value="Genomic_DNA"/>
</dbReference>
<dbReference type="Proteomes" id="UP001620514">
    <property type="component" value="Unassembled WGS sequence"/>
</dbReference>
<organism evidence="2 3">
    <name type="scientific">Caballeronia udeis</name>
    <dbReference type="NCBI Taxonomy" id="1232866"/>
    <lineage>
        <taxon>Bacteria</taxon>
        <taxon>Pseudomonadati</taxon>
        <taxon>Pseudomonadota</taxon>
        <taxon>Betaproteobacteria</taxon>
        <taxon>Burkholderiales</taxon>
        <taxon>Burkholderiaceae</taxon>
        <taxon>Caballeronia</taxon>
    </lineage>
</organism>
<dbReference type="PANTHER" id="PTHR36440:SF1">
    <property type="entry name" value="PUTATIVE (AFU_ORTHOLOGUE AFUA_8G07350)-RELATED"/>
    <property type="match status" value="1"/>
</dbReference>
<comment type="caution">
    <text evidence="2">The sequence shown here is derived from an EMBL/GenBank/DDBJ whole genome shotgun (WGS) entry which is preliminary data.</text>
</comment>
<accession>A0ABW8MXS1</accession>